<organism evidence="3 4">
    <name type="scientific">Corynebacterium mastitidis</name>
    <dbReference type="NCBI Taxonomy" id="161890"/>
    <lineage>
        <taxon>Bacteria</taxon>
        <taxon>Bacillati</taxon>
        <taxon>Actinomycetota</taxon>
        <taxon>Actinomycetes</taxon>
        <taxon>Mycobacteriales</taxon>
        <taxon>Corynebacteriaceae</taxon>
        <taxon>Corynebacterium</taxon>
    </lineage>
</organism>
<dbReference type="EMBL" id="JBAHVJ010000008">
    <property type="protein sequence ID" value="MEJ4100480.1"/>
    <property type="molecule type" value="Genomic_DNA"/>
</dbReference>
<evidence type="ECO:0000313" key="3">
    <source>
        <dbReference type="EMBL" id="MEJ4100480.1"/>
    </source>
</evidence>
<evidence type="ECO:0000256" key="2">
    <source>
        <dbReference type="SAM" id="Phobius"/>
    </source>
</evidence>
<comment type="caution">
    <text evidence="3">The sequence shown here is derived from an EMBL/GenBank/DDBJ whole genome shotgun (WGS) entry which is preliminary data.</text>
</comment>
<dbReference type="Proteomes" id="UP001359781">
    <property type="component" value="Unassembled WGS sequence"/>
</dbReference>
<protein>
    <submittedName>
        <fullName evidence="3">DUF4190 domain-containing protein</fullName>
    </submittedName>
</protein>
<reference evidence="3 4" key="1">
    <citation type="submission" date="2024-02" db="EMBL/GenBank/DDBJ databases">
        <title>Whole genome sequencing and characterization of Corynebacterium isolated from the ocular surface of dry eye disease sufferers.</title>
        <authorList>
            <person name="Naqvi M."/>
        </authorList>
    </citation>
    <scope>NUCLEOTIDE SEQUENCE [LARGE SCALE GENOMIC DNA]</scope>
    <source>
        <strain evidence="3 4">PCRF</strain>
    </source>
</reference>
<keyword evidence="2" id="KW-0472">Membrane</keyword>
<feature type="transmembrane region" description="Helical" evidence="2">
    <location>
        <begin position="114"/>
        <end position="139"/>
    </location>
</feature>
<accession>A0ABU8P071</accession>
<dbReference type="RefSeq" id="WP_337890620.1">
    <property type="nucleotide sequence ID" value="NZ_JBAHVI010000008.1"/>
</dbReference>
<gene>
    <name evidence="3" type="ORF">V5S96_08940</name>
</gene>
<evidence type="ECO:0000313" key="4">
    <source>
        <dbReference type="Proteomes" id="UP001359781"/>
    </source>
</evidence>
<feature type="region of interest" description="Disordered" evidence="1">
    <location>
        <begin position="1"/>
        <end position="31"/>
    </location>
</feature>
<evidence type="ECO:0000256" key="1">
    <source>
        <dbReference type="SAM" id="MobiDB-lite"/>
    </source>
</evidence>
<keyword evidence="2" id="KW-1133">Transmembrane helix</keyword>
<keyword evidence="4" id="KW-1185">Reference proteome</keyword>
<sequence length="173" mass="17949">MTSPDNPYGKKPANSSEGADNNEPALLSVPMSTDPEADAALQAAEETDEGWTVAAEEKNTLAAWALGLGIASVVLLFTIVLPLLVGLVGIVLGIMAVRSAKKNTTQGRRMGMSVAGLVLSAVSFVLSVAMSIALVSFMAPIANDVMECANQHPEGSSELEQCVQEVLETAFAS</sequence>
<proteinExistence type="predicted"/>
<keyword evidence="2" id="KW-0812">Transmembrane</keyword>
<feature type="transmembrane region" description="Helical" evidence="2">
    <location>
        <begin position="61"/>
        <end position="94"/>
    </location>
</feature>
<name>A0ABU8P071_9CORY</name>